<accession>A8LUI2</accession>
<dbReference type="AlphaFoldDB" id="A8LUI2"/>
<evidence type="ECO:0000259" key="5">
    <source>
        <dbReference type="Pfam" id="PF09084"/>
    </source>
</evidence>
<protein>
    <submittedName>
        <fullName evidence="6">ABC-type nitrate/sulfonate/bicarbonate transport systems periplasmic component-like protein</fullName>
    </submittedName>
</protein>
<evidence type="ECO:0000256" key="4">
    <source>
        <dbReference type="SAM" id="SignalP"/>
    </source>
</evidence>
<feature type="chain" id="PRO_5002723145" evidence="4">
    <location>
        <begin position="27"/>
        <end position="338"/>
    </location>
</feature>
<dbReference type="HOGENOM" id="CLU_820694_0_0_5"/>
<dbReference type="Pfam" id="PF09084">
    <property type="entry name" value="NMT1"/>
    <property type="match status" value="1"/>
</dbReference>
<dbReference type="KEGG" id="dsh:Dshi_4189"/>
<organism evidence="6 7">
    <name type="scientific">Dinoroseobacter shibae (strain DSM 16493 / NCIMB 14021 / DFL 12)</name>
    <dbReference type="NCBI Taxonomy" id="398580"/>
    <lineage>
        <taxon>Bacteria</taxon>
        <taxon>Pseudomonadati</taxon>
        <taxon>Pseudomonadota</taxon>
        <taxon>Alphaproteobacteria</taxon>
        <taxon>Rhodobacterales</taxon>
        <taxon>Roseobacteraceae</taxon>
        <taxon>Dinoroseobacter</taxon>
    </lineage>
</organism>
<sequence length="338" mass="35400">MTLSKMTGSLLAGAGLAALLAGSATAKEFDLSGTEVTIGTAQAQVLNLGTLRMIEMLTEWGADVTRVELPNISGLEAIVADRIDIASRSSDEILAGQSRGVDVVAFAAPISTMHYAVVSTPGIDSLEDLRGQSIATSGPGGFNGMLFRYMLTQAGLEPEVDVAIVPVGGSSERAAAIMAGQVQATVVFIDNWLALREQGANAQLLGYVADLVPGLSSRAVFAPRDYLAANEDLVTAIACANLEVNAWINSNKDDFVAYAMDNVRGANEDAVSAFYDVAMEINMFPTAPRELLDVSGYQALADLMYAGGELDDQLDASGFVDFTYVDRAAEMGCGTGAM</sequence>
<dbReference type="PANTHER" id="PTHR30024:SF47">
    <property type="entry name" value="TAURINE-BINDING PERIPLASMIC PROTEIN"/>
    <property type="match status" value="1"/>
</dbReference>
<feature type="domain" description="SsuA/THI5-like" evidence="5">
    <location>
        <begin position="61"/>
        <end position="240"/>
    </location>
</feature>
<dbReference type="EMBL" id="CP000835">
    <property type="protein sequence ID" value="ABV95899.1"/>
    <property type="molecule type" value="Genomic_DNA"/>
</dbReference>
<evidence type="ECO:0000256" key="3">
    <source>
        <dbReference type="ARBA" id="ARBA00022729"/>
    </source>
</evidence>
<keyword evidence="3 4" id="KW-0732">Signal</keyword>
<evidence type="ECO:0000313" key="6">
    <source>
        <dbReference type="EMBL" id="ABV95899.1"/>
    </source>
</evidence>
<dbReference type="RefSeq" id="WP_012187466.1">
    <property type="nucleotide sequence ID" value="NC_009959.1"/>
</dbReference>
<dbReference type="GO" id="GO:0042597">
    <property type="term" value="C:periplasmic space"/>
    <property type="evidence" value="ECO:0007669"/>
    <property type="project" value="UniProtKB-SubCell"/>
</dbReference>
<dbReference type="PANTHER" id="PTHR30024">
    <property type="entry name" value="ALIPHATIC SULFONATES-BINDING PROTEIN-RELATED"/>
    <property type="match status" value="1"/>
</dbReference>
<evidence type="ECO:0000256" key="2">
    <source>
        <dbReference type="ARBA" id="ARBA00010742"/>
    </source>
</evidence>
<keyword evidence="7" id="KW-1185">Reference proteome</keyword>
<reference evidence="7" key="1">
    <citation type="journal article" date="2010" name="ISME J.">
        <title>The complete genome sequence of the algal symbiont Dinoroseobacter shibae: a hitchhiker's guide to life in the sea.</title>
        <authorList>
            <person name="Wagner-Dobler I."/>
            <person name="Ballhausen B."/>
            <person name="Berger M."/>
            <person name="Brinkhoff T."/>
            <person name="Buchholz I."/>
            <person name="Bunk B."/>
            <person name="Cypionka H."/>
            <person name="Daniel R."/>
            <person name="Drepper T."/>
            <person name="Gerdts G."/>
            <person name="Hahnke S."/>
            <person name="Han C."/>
            <person name="Jahn D."/>
            <person name="Kalhoefer D."/>
            <person name="Kiss H."/>
            <person name="Klenk H.P."/>
            <person name="Kyrpides N."/>
            <person name="Liebl W."/>
            <person name="Liesegang H."/>
            <person name="Meincke L."/>
            <person name="Pati A."/>
            <person name="Petersen J."/>
            <person name="Piekarski T."/>
            <person name="Pommerenke C."/>
            <person name="Pradella S."/>
            <person name="Pukall R."/>
            <person name="Rabus R."/>
            <person name="Stackebrandt E."/>
            <person name="Thole S."/>
            <person name="Thompson L."/>
            <person name="Tielen P."/>
            <person name="Tomasch J."/>
            <person name="von Jan M."/>
            <person name="Wanphrut N."/>
            <person name="Wichels A."/>
            <person name="Zech H."/>
            <person name="Simon M."/>
        </authorList>
    </citation>
    <scope>NUCLEOTIDE SEQUENCE [LARGE SCALE GENOMIC DNA]</scope>
    <source>
        <strain evidence="7">DSM 16493 / NCIMB 14021 / DFL 12</strain>
        <plasmid evidence="7">Plasmid pDSHI05</plasmid>
    </source>
</reference>
<dbReference type="Proteomes" id="UP000006833">
    <property type="component" value="Plasmid pDSHI05"/>
</dbReference>
<gene>
    <name evidence="6" type="ordered locus">Dshi_4189</name>
</gene>
<feature type="signal peptide" evidence="4">
    <location>
        <begin position="1"/>
        <end position="26"/>
    </location>
</feature>
<geneLocation type="plasmid" evidence="6 7">
    <name>pDSHI05</name>
</geneLocation>
<comment type="similarity">
    <text evidence="2">Belongs to the bacterial solute-binding protein SsuA/TauA family.</text>
</comment>
<dbReference type="eggNOG" id="COG0715">
    <property type="taxonomic scope" value="Bacteria"/>
</dbReference>
<dbReference type="Gene3D" id="3.40.190.10">
    <property type="entry name" value="Periplasmic binding protein-like II"/>
    <property type="match status" value="2"/>
</dbReference>
<evidence type="ECO:0000313" key="7">
    <source>
        <dbReference type="Proteomes" id="UP000006833"/>
    </source>
</evidence>
<dbReference type="SUPFAM" id="SSF53850">
    <property type="entry name" value="Periplasmic binding protein-like II"/>
    <property type="match status" value="1"/>
</dbReference>
<dbReference type="InterPro" id="IPR015168">
    <property type="entry name" value="SsuA/THI5"/>
</dbReference>
<proteinExistence type="inferred from homology"/>
<keyword evidence="6" id="KW-0614">Plasmid</keyword>
<evidence type="ECO:0000256" key="1">
    <source>
        <dbReference type="ARBA" id="ARBA00004418"/>
    </source>
</evidence>
<name>A8LUI2_DINSH</name>
<comment type="subcellular location">
    <subcellularLocation>
        <location evidence="1">Periplasm</location>
    </subcellularLocation>
</comment>
<dbReference type="OrthoDB" id="8892982at2"/>